<name>G3QA66_GASAC</name>
<feature type="compositionally biased region" description="Basic residues" evidence="1">
    <location>
        <begin position="167"/>
        <end position="176"/>
    </location>
</feature>
<reference evidence="2" key="2">
    <citation type="submission" date="2024-04" db="UniProtKB">
        <authorList>
            <consortium name="Ensembl"/>
        </authorList>
    </citation>
    <scope>IDENTIFICATION</scope>
</reference>
<proteinExistence type="predicted"/>
<feature type="region of interest" description="Disordered" evidence="1">
    <location>
        <begin position="1"/>
        <end position="187"/>
    </location>
</feature>
<dbReference type="InParanoid" id="G3QA66"/>
<sequence length="187" mass="21241">MASDQEELLNGVTEQKKKKKKRKMSVVQDSVEEDHEQNRQEPGKTHRKRKKKRVGSESEGLDGAPDAGFPPLDEASGLKKKKRRCDVIEQDPPTHDEATTEAPTSDERDLASLETPGNQALDTRNKKKKKIKNGGGESAESERREKKKRQERNEKSTVAETSDIMKNKHGKPKRKLFNPNDEFFTGY</sequence>
<dbReference type="Bgee" id="ENSGACG00000020267">
    <property type="expression patterns" value="Expressed in liver and 11 other cell types or tissues"/>
</dbReference>
<accession>G3QA66</accession>
<protein>
    <submittedName>
        <fullName evidence="2">Uncharacterized protein</fullName>
    </submittedName>
</protein>
<dbReference type="AlphaFoldDB" id="G3QA66"/>
<evidence type="ECO:0000313" key="2">
    <source>
        <dbReference type="Ensembl" id="ENSGACP00000026782.1"/>
    </source>
</evidence>
<organism evidence="2">
    <name type="scientific">Gasterosteus aculeatus</name>
    <name type="common">Three-spined stickleback</name>
    <dbReference type="NCBI Taxonomy" id="69293"/>
    <lineage>
        <taxon>Eukaryota</taxon>
        <taxon>Metazoa</taxon>
        <taxon>Chordata</taxon>
        <taxon>Craniata</taxon>
        <taxon>Vertebrata</taxon>
        <taxon>Euteleostomi</taxon>
        <taxon>Actinopterygii</taxon>
        <taxon>Neopterygii</taxon>
        <taxon>Teleostei</taxon>
        <taxon>Neoteleostei</taxon>
        <taxon>Acanthomorphata</taxon>
        <taxon>Eupercaria</taxon>
        <taxon>Perciformes</taxon>
        <taxon>Cottioidei</taxon>
        <taxon>Gasterosteales</taxon>
        <taxon>Gasterosteidae</taxon>
        <taxon>Gasterosteus</taxon>
    </lineage>
</organism>
<dbReference type="Ensembl" id="ENSGACT00000026834.1">
    <property type="protein sequence ID" value="ENSGACP00000026782.1"/>
    <property type="gene ID" value="ENSGACG00000020267.1"/>
</dbReference>
<evidence type="ECO:0000256" key="1">
    <source>
        <dbReference type="SAM" id="MobiDB-lite"/>
    </source>
</evidence>
<reference evidence="2" key="1">
    <citation type="submission" date="2006-01" db="EMBL/GenBank/DDBJ databases">
        <authorList>
            <person name="Lindblad-Toh K."/>
            <person name="Mauceli E."/>
            <person name="Grabherr M."/>
            <person name="Chang J.L."/>
            <person name="Lander E.S."/>
        </authorList>
    </citation>
    <scope>NUCLEOTIDE SEQUENCE [LARGE SCALE GENOMIC DNA]</scope>
</reference>